<comment type="caution">
    <text evidence="1">The sequence shown here is derived from an EMBL/GenBank/DDBJ whole genome shotgun (WGS) entry which is preliminary data.</text>
</comment>
<sequence>MATEEEATETIEYLTPEDEAERMGTVDPMILDSNNKKEVVQLNEAIQTMDIYGTPVQEITATKVTLSDTIAPKYLSILKKQVKAGTYTEQEFGEKWDKKGTLQPITATEYSYGDGKNTTNKKIREVDIQPKYLEIELKSRIYRKKRLMVDLYFRR</sequence>
<gene>
    <name evidence="2" type="ORF">I592_03069</name>
    <name evidence="1" type="ORF">UKC_00379</name>
</gene>
<keyword evidence="4" id="KW-1185">Reference proteome</keyword>
<dbReference type="PATRIC" id="fig|1158614.3.peg.376"/>
<organism evidence="1 3">
    <name type="scientific">Enterococcus gilvus ATCC BAA-350</name>
    <dbReference type="NCBI Taxonomy" id="1158614"/>
    <lineage>
        <taxon>Bacteria</taxon>
        <taxon>Bacillati</taxon>
        <taxon>Bacillota</taxon>
        <taxon>Bacilli</taxon>
        <taxon>Lactobacillales</taxon>
        <taxon>Enterococcaceae</taxon>
        <taxon>Enterococcus</taxon>
    </lineage>
</organism>
<dbReference type="RefSeq" id="WP_010778830.1">
    <property type="nucleotide sequence ID" value="NZ_ASWH01000002.1"/>
</dbReference>
<accession>R2Y7E5</accession>
<dbReference type="AlphaFoldDB" id="R2Y7E5"/>
<dbReference type="Proteomes" id="UP000013750">
    <property type="component" value="Unassembled WGS sequence"/>
</dbReference>
<reference evidence="2 4" key="2">
    <citation type="submission" date="2013-03" db="EMBL/GenBank/DDBJ databases">
        <title>The Genome Sequence of Enterococcus gilvus ATCC BAA-350 (PacBio/Illumina hybrid assembly).</title>
        <authorList>
            <consortium name="The Broad Institute Genomics Platform"/>
            <consortium name="The Broad Institute Genome Sequencing Center for Infectious Disease"/>
            <person name="Earl A."/>
            <person name="Russ C."/>
            <person name="Gilmore M."/>
            <person name="Surin D."/>
            <person name="Walker B."/>
            <person name="Young S."/>
            <person name="Zeng Q."/>
            <person name="Gargeya S."/>
            <person name="Fitzgerald M."/>
            <person name="Haas B."/>
            <person name="Abouelleil A."/>
            <person name="Allen A.W."/>
            <person name="Alvarado L."/>
            <person name="Arachchi H.M."/>
            <person name="Berlin A.M."/>
            <person name="Chapman S.B."/>
            <person name="Gainer-Dewar J."/>
            <person name="Goldberg J."/>
            <person name="Griggs A."/>
            <person name="Gujja S."/>
            <person name="Hansen M."/>
            <person name="Howarth C."/>
            <person name="Imamovic A."/>
            <person name="Ireland A."/>
            <person name="Larimer J."/>
            <person name="McCowan C."/>
            <person name="Murphy C."/>
            <person name="Pearson M."/>
            <person name="Poon T.W."/>
            <person name="Priest M."/>
            <person name="Roberts A."/>
            <person name="Saif S."/>
            <person name="Shea T."/>
            <person name="Sisk P."/>
            <person name="Sykes S."/>
            <person name="Wortman J."/>
            <person name="Nusbaum C."/>
            <person name="Birren B."/>
        </authorList>
    </citation>
    <scope>NUCLEOTIDE SEQUENCE [LARGE SCALE GENOMIC DNA]</scope>
    <source>
        <strain evidence="2 4">ATCC BAA-350</strain>
    </source>
</reference>
<dbReference type="EMBL" id="AJDQ01000003">
    <property type="protein sequence ID" value="EOI58307.1"/>
    <property type="molecule type" value="Genomic_DNA"/>
</dbReference>
<dbReference type="EMBL" id="ASWH01000002">
    <property type="protein sequence ID" value="EOW78931.1"/>
    <property type="molecule type" value="Genomic_DNA"/>
</dbReference>
<protein>
    <submittedName>
        <fullName evidence="1">Uncharacterized protein</fullName>
    </submittedName>
</protein>
<evidence type="ECO:0000313" key="3">
    <source>
        <dbReference type="Proteomes" id="UP000013750"/>
    </source>
</evidence>
<dbReference type="HOGENOM" id="CLU_1692785_0_0_9"/>
<evidence type="ECO:0000313" key="1">
    <source>
        <dbReference type="EMBL" id="EOI58307.1"/>
    </source>
</evidence>
<evidence type="ECO:0000313" key="4">
    <source>
        <dbReference type="Proteomes" id="UP000014160"/>
    </source>
</evidence>
<reference evidence="1 3" key="1">
    <citation type="submission" date="2013-02" db="EMBL/GenBank/DDBJ databases">
        <title>The Genome Sequence of Enterococcus gilvus ATCC BAA-350.</title>
        <authorList>
            <consortium name="The Broad Institute Genome Sequencing Platform"/>
            <consortium name="The Broad Institute Genome Sequencing Center for Infectious Disease"/>
            <person name="Earl A.M."/>
            <person name="Gilmore M.S."/>
            <person name="Lebreton F."/>
            <person name="Walker B."/>
            <person name="Young S.K."/>
            <person name="Zeng Q."/>
            <person name="Gargeya S."/>
            <person name="Fitzgerald M."/>
            <person name="Haas B."/>
            <person name="Abouelleil A."/>
            <person name="Alvarado L."/>
            <person name="Arachchi H.M."/>
            <person name="Berlin A.M."/>
            <person name="Chapman S.B."/>
            <person name="Dewar J."/>
            <person name="Goldberg J."/>
            <person name="Griggs A."/>
            <person name="Gujja S."/>
            <person name="Hansen M."/>
            <person name="Howarth C."/>
            <person name="Imamovic A."/>
            <person name="Larimer J."/>
            <person name="McCowan C."/>
            <person name="Murphy C."/>
            <person name="Neiman D."/>
            <person name="Pearson M."/>
            <person name="Priest M."/>
            <person name="Roberts A."/>
            <person name="Saif S."/>
            <person name="Shea T."/>
            <person name="Sisk P."/>
            <person name="Sykes S."/>
            <person name="Wortman J."/>
            <person name="Nusbaum C."/>
            <person name="Birren B."/>
        </authorList>
    </citation>
    <scope>NUCLEOTIDE SEQUENCE [LARGE SCALE GENOMIC DNA]</scope>
    <source>
        <strain evidence="1 3">ATCC BAA-350</strain>
    </source>
</reference>
<dbReference type="Proteomes" id="UP000014160">
    <property type="component" value="Unassembled WGS sequence"/>
</dbReference>
<dbReference type="OrthoDB" id="9939773at2"/>
<evidence type="ECO:0000313" key="2">
    <source>
        <dbReference type="EMBL" id="EOW78931.1"/>
    </source>
</evidence>
<name>R2Y7E5_9ENTE</name>
<proteinExistence type="predicted"/>